<evidence type="ECO:0000256" key="1">
    <source>
        <dbReference type="ARBA" id="ARBA00004267"/>
    </source>
</evidence>
<dbReference type="AlphaFoldDB" id="A0A485NB19"/>
<keyword evidence="9" id="KW-1185">Reference proteome</keyword>
<dbReference type="FunFam" id="1.10.287.600:FF:000004">
    <property type="entry name" value="Tubulin gamma chain"/>
    <property type="match status" value="1"/>
</dbReference>
<dbReference type="SUPFAM" id="SSF55307">
    <property type="entry name" value="Tubulin C-terminal domain-like"/>
    <property type="match status" value="1"/>
</dbReference>
<dbReference type="EMBL" id="CAAGRJ010014545">
    <property type="protein sequence ID" value="VFV30725.1"/>
    <property type="molecule type" value="Genomic_DNA"/>
</dbReference>
<organism evidence="8 9">
    <name type="scientific">Lynx pardinus</name>
    <name type="common">Iberian lynx</name>
    <name type="synonym">Felis pardina</name>
    <dbReference type="NCBI Taxonomy" id="191816"/>
    <lineage>
        <taxon>Eukaryota</taxon>
        <taxon>Metazoa</taxon>
        <taxon>Chordata</taxon>
        <taxon>Craniata</taxon>
        <taxon>Vertebrata</taxon>
        <taxon>Euteleostomi</taxon>
        <taxon>Mammalia</taxon>
        <taxon>Eutheria</taxon>
        <taxon>Laurasiatheria</taxon>
        <taxon>Carnivora</taxon>
        <taxon>Feliformia</taxon>
        <taxon>Felidae</taxon>
        <taxon>Felinae</taxon>
        <taxon>Lynx</taxon>
    </lineage>
</organism>
<evidence type="ECO:0000313" key="8">
    <source>
        <dbReference type="EMBL" id="VFV30725.1"/>
    </source>
</evidence>
<evidence type="ECO:0000256" key="2">
    <source>
        <dbReference type="ARBA" id="ARBA00009636"/>
    </source>
</evidence>
<evidence type="ECO:0000256" key="7">
    <source>
        <dbReference type="ARBA" id="ARBA00023212"/>
    </source>
</evidence>
<sequence>LFERTCRQYDKLRKREAFLEQFRKEDIFKENFDELDTSREVVQQLIDEYHAATRPDYISWGAQEQ</sequence>
<reference evidence="8 9" key="1">
    <citation type="submission" date="2019-01" db="EMBL/GenBank/DDBJ databases">
        <authorList>
            <person name="Alioto T."/>
            <person name="Alioto T."/>
        </authorList>
    </citation>
    <scope>NUCLEOTIDE SEQUENCE [LARGE SCALE GENOMIC DNA]</scope>
</reference>
<keyword evidence="3" id="KW-0963">Cytoplasm</keyword>
<accession>A0A485NB19</accession>
<dbReference type="Proteomes" id="UP000386466">
    <property type="component" value="Unassembled WGS sequence"/>
</dbReference>
<protein>
    <submittedName>
        <fullName evidence="8">Tubulin gamma-1 chain-like</fullName>
    </submittedName>
</protein>
<proteinExistence type="inferred from homology"/>
<evidence type="ECO:0000256" key="6">
    <source>
        <dbReference type="ARBA" id="ARBA00023134"/>
    </source>
</evidence>
<dbReference type="GO" id="GO:0005815">
    <property type="term" value="C:microtubule organizing center"/>
    <property type="evidence" value="ECO:0007669"/>
    <property type="project" value="UniProtKB-SubCell"/>
</dbReference>
<name>A0A485NB19_LYNPA</name>
<dbReference type="Gene3D" id="1.10.287.600">
    <property type="entry name" value="Helix hairpin bin"/>
    <property type="match status" value="1"/>
</dbReference>
<feature type="non-terminal residue" evidence="8">
    <location>
        <position position="1"/>
    </location>
</feature>
<dbReference type="InterPro" id="IPR023123">
    <property type="entry name" value="Tubulin_C"/>
</dbReference>
<keyword evidence="4" id="KW-0493">Microtubule</keyword>
<comment type="similarity">
    <text evidence="2">Belongs to the tubulin family.</text>
</comment>
<evidence type="ECO:0000313" key="9">
    <source>
        <dbReference type="Proteomes" id="UP000386466"/>
    </source>
</evidence>
<dbReference type="GO" id="GO:0005874">
    <property type="term" value="C:microtubule"/>
    <property type="evidence" value="ECO:0007669"/>
    <property type="project" value="UniProtKB-KW"/>
</dbReference>
<comment type="subcellular location">
    <subcellularLocation>
        <location evidence="1">Cytoplasm</location>
        <location evidence="1">Cytoskeleton</location>
        <location evidence="1">Microtubule organizing center</location>
    </subcellularLocation>
</comment>
<keyword evidence="5" id="KW-0547">Nucleotide-binding</keyword>
<evidence type="ECO:0000256" key="4">
    <source>
        <dbReference type="ARBA" id="ARBA00022701"/>
    </source>
</evidence>
<dbReference type="GO" id="GO:0005525">
    <property type="term" value="F:GTP binding"/>
    <property type="evidence" value="ECO:0007669"/>
    <property type="project" value="UniProtKB-KW"/>
</dbReference>
<evidence type="ECO:0000256" key="3">
    <source>
        <dbReference type="ARBA" id="ARBA00022490"/>
    </source>
</evidence>
<gene>
    <name evidence="8" type="ORF">LYPA_23C003080</name>
</gene>
<keyword evidence="7" id="KW-0206">Cytoskeleton</keyword>
<dbReference type="InterPro" id="IPR008280">
    <property type="entry name" value="Tub_FtsZ_C"/>
</dbReference>
<keyword evidence="6" id="KW-0342">GTP-binding</keyword>
<evidence type="ECO:0000256" key="5">
    <source>
        <dbReference type="ARBA" id="ARBA00022741"/>
    </source>
</evidence>